<evidence type="ECO:0008006" key="10">
    <source>
        <dbReference type="Google" id="ProtNLM"/>
    </source>
</evidence>
<dbReference type="PANTHER" id="PTHR33968">
    <property type="entry name" value="PROTEIN PET100 HOMOLOG, MITOCHONDRIAL"/>
    <property type="match status" value="1"/>
</dbReference>
<keyword evidence="4" id="KW-0809">Transit peptide</keyword>
<evidence type="ECO:0000256" key="6">
    <source>
        <dbReference type="ARBA" id="ARBA00023128"/>
    </source>
</evidence>
<dbReference type="GO" id="GO:0005743">
    <property type="term" value="C:mitochondrial inner membrane"/>
    <property type="evidence" value="ECO:0007669"/>
    <property type="project" value="TreeGrafter"/>
</dbReference>
<evidence type="ECO:0000256" key="3">
    <source>
        <dbReference type="ARBA" id="ARBA00022692"/>
    </source>
</evidence>
<proteinExistence type="evidence at transcript level"/>
<accession>V5I5F6</accession>
<evidence type="ECO:0000256" key="1">
    <source>
        <dbReference type="ARBA" id="ARBA00004167"/>
    </source>
</evidence>
<evidence type="ECO:0000256" key="5">
    <source>
        <dbReference type="ARBA" id="ARBA00022989"/>
    </source>
</evidence>
<dbReference type="GO" id="GO:0051082">
    <property type="term" value="F:unfolded protein binding"/>
    <property type="evidence" value="ECO:0007669"/>
    <property type="project" value="TreeGrafter"/>
</dbReference>
<reference evidence="9" key="1">
    <citation type="journal article" date="2015" name="Sci. Rep.">
        <title>Tissue- and time-dependent transcription in Ixodes ricinus salivary glands and midguts when blood feeding on the vertebrate host.</title>
        <authorList>
            <person name="Kotsyfakis M."/>
            <person name="Schwarz A."/>
            <person name="Erhart J."/>
            <person name="Ribeiro J.M."/>
        </authorList>
    </citation>
    <scope>NUCLEOTIDE SEQUENCE</scope>
    <source>
        <tissue evidence="9">Salivary gland and midgut</tissue>
    </source>
</reference>
<name>V5I5F6_IXORI</name>
<evidence type="ECO:0000256" key="4">
    <source>
        <dbReference type="ARBA" id="ARBA00022946"/>
    </source>
</evidence>
<organism evidence="9">
    <name type="scientific">Ixodes ricinus</name>
    <name type="common">Common tick</name>
    <name type="synonym">Acarus ricinus</name>
    <dbReference type="NCBI Taxonomy" id="34613"/>
    <lineage>
        <taxon>Eukaryota</taxon>
        <taxon>Metazoa</taxon>
        <taxon>Ecdysozoa</taxon>
        <taxon>Arthropoda</taxon>
        <taxon>Chelicerata</taxon>
        <taxon>Arachnida</taxon>
        <taxon>Acari</taxon>
        <taxon>Parasitiformes</taxon>
        <taxon>Ixodida</taxon>
        <taxon>Ixodoidea</taxon>
        <taxon>Ixodidae</taxon>
        <taxon>Ixodinae</taxon>
        <taxon>Ixodes</taxon>
    </lineage>
</organism>
<dbReference type="EMBL" id="GANP01000405">
    <property type="protein sequence ID" value="JAB84063.1"/>
    <property type="molecule type" value="mRNA"/>
</dbReference>
<protein>
    <recommendedName>
        <fullName evidence="10">Protein PET100 homolog, mitochondrial</fullName>
    </recommendedName>
</protein>
<comment type="similarity">
    <text evidence="8">Belongs to the PET100 family.</text>
</comment>
<dbReference type="AlphaFoldDB" id="V5I5F6"/>
<evidence type="ECO:0000313" key="9">
    <source>
        <dbReference type="EMBL" id="JAB84063.1"/>
    </source>
</evidence>
<dbReference type="PANTHER" id="PTHR33968:SF1">
    <property type="entry name" value="PROTEIN PET100 HOMOLOG, MITOCHONDRIAL"/>
    <property type="match status" value="1"/>
</dbReference>
<sequence length="78" mass="9531">MGNWQLEVFKMAMYISFPVGLFYVFNQPQFFEEWVVKTKRECYPPQDLETDREIKAYMEIVKAKRNRNVRTRNSERTT</sequence>
<dbReference type="GO" id="GO:0033617">
    <property type="term" value="P:mitochondrial respiratory chain complex IV assembly"/>
    <property type="evidence" value="ECO:0007669"/>
    <property type="project" value="InterPro"/>
</dbReference>
<keyword evidence="6" id="KW-0496">Mitochondrion</keyword>
<evidence type="ECO:0000256" key="7">
    <source>
        <dbReference type="ARBA" id="ARBA00023136"/>
    </source>
</evidence>
<dbReference type="InterPro" id="IPR018625">
    <property type="entry name" value="Pet100"/>
</dbReference>
<keyword evidence="3" id="KW-0812">Transmembrane</keyword>
<comment type="subcellular location">
    <subcellularLocation>
        <location evidence="1">Membrane</location>
        <topology evidence="1">Single-pass membrane protein</topology>
    </subcellularLocation>
    <subcellularLocation>
        <location evidence="2">Mitochondrion membrane</location>
    </subcellularLocation>
</comment>
<keyword evidence="7" id="KW-0472">Membrane</keyword>
<keyword evidence="5" id="KW-1133">Transmembrane helix</keyword>
<dbReference type="Pfam" id="PF09803">
    <property type="entry name" value="Pet100"/>
    <property type="match status" value="1"/>
</dbReference>
<evidence type="ECO:0000256" key="8">
    <source>
        <dbReference type="ARBA" id="ARBA00038077"/>
    </source>
</evidence>
<evidence type="ECO:0000256" key="2">
    <source>
        <dbReference type="ARBA" id="ARBA00004325"/>
    </source>
</evidence>